<feature type="signal peptide" evidence="8">
    <location>
        <begin position="1"/>
        <end position="17"/>
    </location>
</feature>
<evidence type="ECO:0000256" key="3">
    <source>
        <dbReference type="ARBA" id="ARBA00022679"/>
    </source>
</evidence>
<evidence type="ECO:0000256" key="1">
    <source>
        <dbReference type="ARBA" id="ARBA00004752"/>
    </source>
</evidence>
<feature type="chain" id="PRO_5016396760" evidence="8">
    <location>
        <begin position="18"/>
        <end position="165"/>
    </location>
</feature>
<sequence length="165" mass="18008">MSITRRTMILGAPALLAACGARQTIPTYSGPPVTSVMAFKSSRSLYLMSGSETLKAYKFQLGFNPQGPKRWEGDGRTPEGVYRIDRRNPNSAYHLSIGISYPNANDRALARAMGREPGGDIFIHGTPAQVAGRPDWTAGCIAVMNEEMDEIYAMVRDNTQIILAP</sequence>
<keyword evidence="3" id="KW-0808">Transferase</keyword>
<feature type="active site" description="Nucleophile" evidence="7">
    <location>
        <position position="140"/>
    </location>
</feature>
<dbReference type="PANTHER" id="PTHR36699:SF1">
    <property type="entry name" value="L,D-TRANSPEPTIDASE YAFK-RELATED"/>
    <property type="match status" value="1"/>
</dbReference>
<comment type="caution">
    <text evidence="10">The sequence shown here is derived from an EMBL/GenBank/DDBJ whole genome shotgun (WGS) entry which is preliminary data.</text>
</comment>
<protein>
    <submittedName>
        <fullName evidence="10">L,D-transpeptidase-like protein</fullName>
    </submittedName>
</protein>
<reference evidence="10 11" key="1">
    <citation type="submission" date="2018-06" db="EMBL/GenBank/DDBJ databases">
        <title>Genomic Encyclopedia of Type Strains, Phase III (KMG-III): the genomes of soil and plant-associated and newly described type strains.</title>
        <authorList>
            <person name="Whitman W."/>
        </authorList>
    </citation>
    <scope>NUCLEOTIDE SEQUENCE [LARGE SCALE GENOMIC DNA]</scope>
    <source>
        <strain evidence="10 11">CECT 9025</strain>
    </source>
</reference>
<dbReference type="InterPro" id="IPR038063">
    <property type="entry name" value="Transpep_catalytic_dom"/>
</dbReference>
<dbReference type="OrthoDB" id="9809748at2"/>
<dbReference type="Gene3D" id="2.40.440.10">
    <property type="entry name" value="L,D-transpeptidase catalytic domain-like"/>
    <property type="match status" value="1"/>
</dbReference>
<dbReference type="Pfam" id="PF03734">
    <property type="entry name" value="YkuD"/>
    <property type="match status" value="1"/>
</dbReference>
<dbReference type="SUPFAM" id="SSF141523">
    <property type="entry name" value="L,D-transpeptidase catalytic domain-like"/>
    <property type="match status" value="1"/>
</dbReference>
<dbReference type="RefSeq" id="WP_110813453.1">
    <property type="nucleotide sequence ID" value="NZ_QJTE01000002.1"/>
</dbReference>
<comment type="pathway">
    <text evidence="1 7">Cell wall biogenesis; peptidoglycan biosynthesis.</text>
</comment>
<keyword evidence="5 7" id="KW-0573">Peptidoglycan synthesis</keyword>
<dbReference type="GO" id="GO:0008360">
    <property type="term" value="P:regulation of cell shape"/>
    <property type="evidence" value="ECO:0007669"/>
    <property type="project" value="UniProtKB-UniRule"/>
</dbReference>
<organism evidence="10 11">
    <name type="scientific">Pseudoroseicyclus aestuarii</name>
    <dbReference type="NCBI Taxonomy" id="1795041"/>
    <lineage>
        <taxon>Bacteria</taxon>
        <taxon>Pseudomonadati</taxon>
        <taxon>Pseudomonadota</taxon>
        <taxon>Alphaproteobacteria</taxon>
        <taxon>Rhodobacterales</taxon>
        <taxon>Paracoccaceae</taxon>
        <taxon>Pseudoroseicyclus</taxon>
    </lineage>
</organism>
<name>A0A318SVI8_9RHOB</name>
<dbReference type="UniPathway" id="UPA00219"/>
<evidence type="ECO:0000256" key="6">
    <source>
        <dbReference type="ARBA" id="ARBA00023316"/>
    </source>
</evidence>
<dbReference type="PROSITE" id="PS52029">
    <property type="entry name" value="LD_TPASE"/>
    <property type="match status" value="1"/>
</dbReference>
<evidence type="ECO:0000259" key="9">
    <source>
        <dbReference type="PROSITE" id="PS52029"/>
    </source>
</evidence>
<evidence type="ECO:0000256" key="8">
    <source>
        <dbReference type="SAM" id="SignalP"/>
    </source>
</evidence>
<dbReference type="GO" id="GO:0016740">
    <property type="term" value="F:transferase activity"/>
    <property type="evidence" value="ECO:0007669"/>
    <property type="project" value="UniProtKB-KW"/>
</dbReference>
<feature type="active site" description="Proton donor/acceptor" evidence="7">
    <location>
        <position position="124"/>
    </location>
</feature>
<dbReference type="GO" id="GO:0009252">
    <property type="term" value="P:peptidoglycan biosynthetic process"/>
    <property type="evidence" value="ECO:0007669"/>
    <property type="project" value="UniProtKB-UniPathway"/>
</dbReference>
<keyword evidence="4 7" id="KW-0133">Cell shape</keyword>
<dbReference type="InterPro" id="IPR005490">
    <property type="entry name" value="LD_TPept_cat_dom"/>
</dbReference>
<keyword evidence="6 7" id="KW-0961">Cell wall biogenesis/degradation</keyword>
<evidence type="ECO:0000256" key="7">
    <source>
        <dbReference type="PROSITE-ProRule" id="PRU01373"/>
    </source>
</evidence>
<gene>
    <name evidence="10" type="ORF">DFP88_102144</name>
</gene>
<dbReference type="GO" id="GO:0004180">
    <property type="term" value="F:carboxypeptidase activity"/>
    <property type="evidence" value="ECO:0007669"/>
    <property type="project" value="UniProtKB-ARBA"/>
</dbReference>
<accession>A0A318SVI8</accession>
<evidence type="ECO:0000256" key="4">
    <source>
        <dbReference type="ARBA" id="ARBA00022960"/>
    </source>
</evidence>
<comment type="similarity">
    <text evidence="2">Belongs to the YkuD family.</text>
</comment>
<dbReference type="GO" id="GO:0071555">
    <property type="term" value="P:cell wall organization"/>
    <property type="evidence" value="ECO:0007669"/>
    <property type="project" value="UniProtKB-UniRule"/>
</dbReference>
<evidence type="ECO:0000313" key="11">
    <source>
        <dbReference type="Proteomes" id="UP000248311"/>
    </source>
</evidence>
<dbReference type="EMBL" id="QJTE01000002">
    <property type="protein sequence ID" value="PYE84346.1"/>
    <property type="molecule type" value="Genomic_DNA"/>
</dbReference>
<keyword evidence="11" id="KW-1185">Reference proteome</keyword>
<dbReference type="PANTHER" id="PTHR36699">
    <property type="entry name" value="LD-TRANSPEPTIDASE"/>
    <property type="match status" value="1"/>
</dbReference>
<feature type="domain" description="L,D-TPase catalytic" evidence="9">
    <location>
        <begin position="34"/>
        <end position="164"/>
    </location>
</feature>
<evidence type="ECO:0000256" key="2">
    <source>
        <dbReference type="ARBA" id="ARBA00005992"/>
    </source>
</evidence>
<evidence type="ECO:0000313" key="10">
    <source>
        <dbReference type="EMBL" id="PYE84346.1"/>
    </source>
</evidence>
<keyword evidence="8" id="KW-0732">Signal</keyword>
<proteinExistence type="inferred from homology"/>
<dbReference type="PROSITE" id="PS51257">
    <property type="entry name" value="PROKAR_LIPOPROTEIN"/>
    <property type="match status" value="1"/>
</dbReference>
<dbReference type="AlphaFoldDB" id="A0A318SVI8"/>
<evidence type="ECO:0000256" key="5">
    <source>
        <dbReference type="ARBA" id="ARBA00022984"/>
    </source>
</evidence>
<dbReference type="CDD" id="cd16913">
    <property type="entry name" value="YkuD_like"/>
    <property type="match status" value="1"/>
</dbReference>
<dbReference type="Proteomes" id="UP000248311">
    <property type="component" value="Unassembled WGS sequence"/>
</dbReference>